<dbReference type="Gene3D" id="3.30.70.1440">
    <property type="entry name" value="Multidrug efflux transporter AcrB pore domain"/>
    <property type="match status" value="1"/>
</dbReference>
<dbReference type="SUPFAM" id="SSF82693">
    <property type="entry name" value="Multidrug efflux transporter AcrB pore domain, PN1, PN2, PC1 and PC2 subdomains"/>
    <property type="match status" value="2"/>
</dbReference>
<keyword evidence="4" id="KW-1003">Cell membrane</keyword>
<name>A0A1I1ACR9_9BACT</name>
<accession>A0A1I1ACR9</accession>
<feature type="transmembrane region" description="Helical" evidence="8">
    <location>
        <begin position="890"/>
        <end position="912"/>
    </location>
</feature>
<feature type="transmembrane region" description="Helical" evidence="8">
    <location>
        <begin position="536"/>
        <end position="555"/>
    </location>
</feature>
<dbReference type="GO" id="GO:0008324">
    <property type="term" value="F:monoatomic cation transmembrane transporter activity"/>
    <property type="evidence" value="ECO:0007669"/>
    <property type="project" value="InterPro"/>
</dbReference>
<evidence type="ECO:0000256" key="6">
    <source>
        <dbReference type="ARBA" id="ARBA00022989"/>
    </source>
</evidence>
<dbReference type="InterPro" id="IPR027463">
    <property type="entry name" value="AcrB_DN_DC_subdom"/>
</dbReference>
<evidence type="ECO:0000256" key="3">
    <source>
        <dbReference type="ARBA" id="ARBA00022448"/>
    </source>
</evidence>
<dbReference type="NCBIfam" id="TIGR00914">
    <property type="entry name" value="2A0601"/>
    <property type="match status" value="1"/>
</dbReference>
<comment type="subcellular location">
    <subcellularLocation>
        <location evidence="1">Cell membrane</location>
        <topology evidence="1">Multi-pass membrane protein</topology>
    </subcellularLocation>
</comment>
<dbReference type="GO" id="GO:0005886">
    <property type="term" value="C:plasma membrane"/>
    <property type="evidence" value="ECO:0007669"/>
    <property type="project" value="UniProtKB-SubCell"/>
</dbReference>
<dbReference type="Gene3D" id="3.30.70.1430">
    <property type="entry name" value="Multidrug efflux transporter AcrB pore domain"/>
    <property type="match status" value="2"/>
</dbReference>
<keyword evidence="6 8" id="KW-1133">Transmembrane helix</keyword>
<comment type="similarity">
    <text evidence="2">Belongs to the resistance-nodulation-cell division (RND) (TC 2.A.6) family.</text>
</comment>
<evidence type="ECO:0000256" key="7">
    <source>
        <dbReference type="ARBA" id="ARBA00023136"/>
    </source>
</evidence>
<dbReference type="Pfam" id="PF00873">
    <property type="entry name" value="ACR_tran"/>
    <property type="match status" value="1"/>
</dbReference>
<evidence type="ECO:0000313" key="10">
    <source>
        <dbReference type="Proteomes" id="UP000198790"/>
    </source>
</evidence>
<feature type="transmembrane region" description="Helical" evidence="8">
    <location>
        <begin position="995"/>
        <end position="1019"/>
    </location>
</feature>
<dbReference type="PANTHER" id="PTHR32063:SF4">
    <property type="entry name" value="SLR6043 PROTEIN"/>
    <property type="match status" value="1"/>
</dbReference>
<evidence type="ECO:0000256" key="2">
    <source>
        <dbReference type="ARBA" id="ARBA00010942"/>
    </source>
</evidence>
<dbReference type="InterPro" id="IPR001036">
    <property type="entry name" value="Acrflvin-R"/>
</dbReference>
<dbReference type="InterPro" id="IPR004763">
    <property type="entry name" value="CusA-like"/>
</dbReference>
<evidence type="ECO:0000256" key="4">
    <source>
        <dbReference type="ARBA" id="ARBA00022475"/>
    </source>
</evidence>
<dbReference type="PRINTS" id="PR00702">
    <property type="entry name" value="ACRIFLAVINRP"/>
</dbReference>
<feature type="transmembrane region" description="Helical" evidence="8">
    <location>
        <begin position="12"/>
        <end position="31"/>
    </location>
</feature>
<evidence type="ECO:0000256" key="5">
    <source>
        <dbReference type="ARBA" id="ARBA00022692"/>
    </source>
</evidence>
<organism evidence="9 10">
    <name type="scientific">Algoriphagus aquimarinus</name>
    <dbReference type="NCBI Taxonomy" id="237018"/>
    <lineage>
        <taxon>Bacteria</taxon>
        <taxon>Pseudomonadati</taxon>
        <taxon>Bacteroidota</taxon>
        <taxon>Cytophagia</taxon>
        <taxon>Cytophagales</taxon>
        <taxon>Cyclobacteriaceae</taxon>
        <taxon>Algoriphagus</taxon>
    </lineage>
</organism>
<dbReference type="RefSeq" id="WP_092897594.1">
    <property type="nucleotide sequence ID" value="NZ_FOKK01000008.1"/>
</dbReference>
<proteinExistence type="inferred from homology"/>
<feature type="transmembrane region" description="Helical" evidence="8">
    <location>
        <begin position="918"/>
        <end position="939"/>
    </location>
</feature>
<dbReference type="Gene3D" id="3.30.70.1320">
    <property type="entry name" value="Multidrug efflux transporter AcrB pore domain like"/>
    <property type="match status" value="1"/>
</dbReference>
<keyword evidence="7 8" id="KW-0472">Membrane</keyword>
<reference evidence="9 10" key="1">
    <citation type="submission" date="2016-10" db="EMBL/GenBank/DDBJ databases">
        <authorList>
            <person name="de Groot N.N."/>
        </authorList>
    </citation>
    <scope>NUCLEOTIDE SEQUENCE [LARGE SCALE GENOMIC DNA]</scope>
    <source>
        <strain evidence="9 10">DSM 23399</strain>
    </source>
</reference>
<feature type="transmembrane region" description="Helical" evidence="8">
    <location>
        <begin position="445"/>
        <end position="463"/>
    </location>
</feature>
<keyword evidence="3" id="KW-0813">Transport</keyword>
<dbReference type="STRING" id="237018.SAMN04489723_10823"/>
<feature type="transmembrane region" description="Helical" evidence="8">
    <location>
        <begin position="388"/>
        <end position="407"/>
    </location>
</feature>
<dbReference type="Gene3D" id="1.20.1640.10">
    <property type="entry name" value="Multidrug efflux transporter AcrB transmembrane domain"/>
    <property type="match status" value="2"/>
</dbReference>
<dbReference type="Gene3D" id="3.30.2090.10">
    <property type="entry name" value="Multidrug efflux transporter AcrB TolC docking domain, DN and DC subdomains"/>
    <property type="match status" value="2"/>
</dbReference>
<keyword evidence="5 8" id="KW-0812">Transmembrane</keyword>
<dbReference type="GO" id="GO:0042910">
    <property type="term" value="F:xenobiotic transmembrane transporter activity"/>
    <property type="evidence" value="ECO:0007669"/>
    <property type="project" value="TreeGrafter"/>
</dbReference>
<dbReference type="PANTHER" id="PTHR32063">
    <property type="match status" value="1"/>
</dbReference>
<evidence type="ECO:0000256" key="8">
    <source>
        <dbReference type="SAM" id="Phobius"/>
    </source>
</evidence>
<dbReference type="EMBL" id="FOKK01000008">
    <property type="protein sequence ID" value="SFB35805.1"/>
    <property type="molecule type" value="Genomic_DNA"/>
</dbReference>
<sequence>MLNKILSISLHNRLLVLFGAVVLSITGLFLARTMNVDVFPDLTAPTVTILTEAHGMESEEVEKLVTYQLETAMNGSPNVRRIRSSSAAGISIVWIEFDWGTDIYRARQIVSERIPMVQENLPDGVSTPTMAPISSIMGEIMLLGVTSDSLSPMELRTLADWTIRPRIKSIGGIANVVVIGGDFKQYQVFANPEKLKYYDVTLGELLEKVTESNINVPGGVLNEFGNQYIIKGSGRAYAVEDLQEAVLKQINGQSIKIKDVATVQIGAADKIGDGSLNASPAVILTVSKQPDVNTLELTESLDLAIADLQNTLPAGVEIKSHIFRQSDFIESSISNLNQTLLEGAFFVVLVLFIFLMNWRTTVISLVAIPISLLVSVIVLNLLGYTINTMSLGGMAIAIGALVDDAIIDVENVFKRLRENVRKPIEQRQSVLKVVRDASVEIRSSIIIATLIIIVSFIPLFFLSGMEGRLLQPLGIAFITSVLTSLIVAVTVTPVLCSYLLKNEKVLEKQAEGTKVERWLQKHYSAVLRRALEIPKWIIGLTTAAFIVSLILFSQLGRSFLPEFNEGSLVISVVGIPGMSLEESNKTGLLVEQILLDMPEVNVVTRRTGRAELDEHAQGVNAAEIDVPFVLSDKTKEEFFEEVRTKLSLVPGASITLGQPIAHRIDHMLSGTRANIAIKVFGSDLQRLFEVGKNIETSIKSIEGIADVAVDQQVEVPQLRITPNRQLLAANGMTVSDLMEQVDIAFAGEKAGEIYEGQKYFDLVVRFRPESRNTKASIDKALISLPNGGQIPLNQLASIASVSSPNTISRENVQRKIVVAANVQGRDLRSVVNEIQQIIGDQIQLPEGYRVEYDGQFESEAKASQLLLITAGMAVLVIFLLLYYEFQDIKLSLVVLLNLPLALIGGILIVYFTSGVVSIAATIGFISLFGIATRNGILLVSRYEDLRKEGKGGSELLLEGALDRLNPILMTALTTGLALIPLALKGNEAGNEIQSPMAIVILGGLLTATLLNLFVIPCVYELVLKKENRQLDN</sequence>
<feature type="transmembrane region" description="Helical" evidence="8">
    <location>
        <begin position="475"/>
        <end position="500"/>
    </location>
</feature>
<dbReference type="OrthoDB" id="636130at2"/>
<feature type="transmembrane region" description="Helical" evidence="8">
    <location>
        <begin position="362"/>
        <end position="382"/>
    </location>
</feature>
<keyword evidence="10" id="KW-1185">Reference proteome</keyword>
<evidence type="ECO:0000313" key="9">
    <source>
        <dbReference type="EMBL" id="SFB35805.1"/>
    </source>
</evidence>
<evidence type="ECO:0000256" key="1">
    <source>
        <dbReference type="ARBA" id="ARBA00004651"/>
    </source>
</evidence>
<dbReference type="Proteomes" id="UP000198790">
    <property type="component" value="Unassembled WGS sequence"/>
</dbReference>
<dbReference type="AlphaFoldDB" id="A0A1I1ACR9"/>
<feature type="transmembrane region" description="Helical" evidence="8">
    <location>
        <begin position="960"/>
        <end position="983"/>
    </location>
</feature>
<protein>
    <submittedName>
        <fullName evidence="9">Heavy metal efflux pump, CzcA family</fullName>
    </submittedName>
</protein>
<feature type="transmembrane region" description="Helical" evidence="8">
    <location>
        <begin position="865"/>
        <end position="883"/>
    </location>
</feature>
<feature type="transmembrane region" description="Helical" evidence="8">
    <location>
        <begin position="336"/>
        <end position="355"/>
    </location>
</feature>
<dbReference type="SUPFAM" id="SSF82714">
    <property type="entry name" value="Multidrug efflux transporter AcrB TolC docking domain, DN and DC subdomains"/>
    <property type="match status" value="2"/>
</dbReference>
<dbReference type="SUPFAM" id="SSF82866">
    <property type="entry name" value="Multidrug efflux transporter AcrB transmembrane domain"/>
    <property type="match status" value="2"/>
</dbReference>
<gene>
    <name evidence="9" type="ORF">SAMN04489723_10823</name>
</gene>